<evidence type="ECO:0000313" key="1">
    <source>
        <dbReference type="Proteomes" id="UP000887566"/>
    </source>
</evidence>
<proteinExistence type="predicted"/>
<dbReference type="SUPFAM" id="SSF52540">
    <property type="entry name" value="P-loop containing nucleoside triphosphate hydrolases"/>
    <property type="match status" value="1"/>
</dbReference>
<accession>A0A914X643</accession>
<organism evidence="1 2">
    <name type="scientific">Plectus sambesii</name>
    <dbReference type="NCBI Taxonomy" id="2011161"/>
    <lineage>
        <taxon>Eukaryota</taxon>
        <taxon>Metazoa</taxon>
        <taxon>Ecdysozoa</taxon>
        <taxon>Nematoda</taxon>
        <taxon>Chromadorea</taxon>
        <taxon>Plectida</taxon>
        <taxon>Plectina</taxon>
        <taxon>Plectoidea</taxon>
        <taxon>Plectidae</taxon>
        <taxon>Plectus</taxon>
    </lineage>
</organism>
<name>A0A914X643_9BILA</name>
<keyword evidence="1" id="KW-1185">Reference proteome</keyword>
<protein>
    <submittedName>
        <fullName evidence="2">Uncharacterized protein</fullName>
    </submittedName>
</protein>
<dbReference type="AlphaFoldDB" id="A0A914X643"/>
<dbReference type="WBParaSite" id="PSAMB.scaffold6511size9335.g28647.t1">
    <property type="protein sequence ID" value="PSAMB.scaffold6511size9335.g28647.t1"/>
    <property type="gene ID" value="PSAMB.scaffold6511size9335.g28647"/>
</dbReference>
<sequence length="533" mass="59902">MRSKIINTRYEVADERFGAEPGAQITKYMECAPLSDIMSVFKQVLVKLNTVCLAGNQGNNLFKVAIDGRFGKSAHEKEYSKPLTTLYVEDTGSTFDMGATRDNAGFKTRAKCFDSELSFVSYCPLNLDIARSGRLLIPGCSLQVTLVHQADSVRLMADPGTVDAAKSLKPKFVIEEISLIVCRVAVTNEIYLETQSRLNRSAKAMYQFPRTACYGPTQVLRGLTELNVRLFHGPRPYALIVFFVKSAAANGSYQLNPQRTDHLNTIECCAYFNSYQYPQPSYRPDFDQPDVAPLYNALLKVWNVNKTYNCGFPLSAFNESQTYFAFPMDPNGSIKSASSVPPVGDVSIRFRFSKETDQTYNMYWYVISHATVAIDTSRIVTMNYIAEIPYFGLRANSTICFAGPAGSGKTTLIAALIKQRASAIPDLGPIKKMRITIFLVVHHLYSTTALRAIRLHCAYIFVFPTPSAAQQLRSLCREYFPGEKTDLLLAVFNCARSVDSRYLLIDNHSDTKHDQRLKLGLLNDEKKYIYQWF</sequence>
<reference evidence="2" key="1">
    <citation type="submission" date="2022-11" db="UniProtKB">
        <authorList>
            <consortium name="WormBaseParasite"/>
        </authorList>
    </citation>
    <scope>IDENTIFICATION</scope>
</reference>
<dbReference type="Proteomes" id="UP000887566">
    <property type="component" value="Unplaced"/>
</dbReference>
<evidence type="ECO:0000313" key="2">
    <source>
        <dbReference type="WBParaSite" id="PSAMB.scaffold6511size9335.g28647.t1"/>
    </source>
</evidence>
<dbReference type="InterPro" id="IPR027417">
    <property type="entry name" value="P-loop_NTPase"/>
</dbReference>